<dbReference type="Proteomes" id="UP001177670">
    <property type="component" value="Unassembled WGS sequence"/>
</dbReference>
<keyword evidence="2" id="KW-1185">Reference proteome</keyword>
<evidence type="ECO:0000313" key="1">
    <source>
        <dbReference type="EMBL" id="KAK1131649.1"/>
    </source>
</evidence>
<dbReference type="AlphaFoldDB" id="A0AA40G692"/>
<name>A0AA40G692_9HYME</name>
<evidence type="ECO:0000313" key="2">
    <source>
        <dbReference type="Proteomes" id="UP001177670"/>
    </source>
</evidence>
<sequence>MHPNGSVRSSSIGSRSCIQFDDKVDSVTPLALEPDSNVLVSWAAIENAGVSTVTIGLLVKCLDQGDSIPPRYVEGSLLGDYLQPGRFFSDSVFEYKSVTRHSVANDKVVRLV</sequence>
<comment type="caution">
    <text evidence="1">The sequence shown here is derived from an EMBL/GenBank/DDBJ whole genome shotgun (WGS) entry which is preliminary data.</text>
</comment>
<gene>
    <name evidence="1" type="ORF">K0M31_017939</name>
</gene>
<dbReference type="EMBL" id="JAHYIQ010000006">
    <property type="protein sequence ID" value="KAK1131649.1"/>
    <property type="molecule type" value="Genomic_DNA"/>
</dbReference>
<reference evidence="1" key="1">
    <citation type="submission" date="2021-10" db="EMBL/GenBank/DDBJ databases">
        <title>Melipona bicolor Genome sequencing and assembly.</title>
        <authorList>
            <person name="Araujo N.S."/>
            <person name="Arias M.C."/>
        </authorList>
    </citation>
    <scope>NUCLEOTIDE SEQUENCE</scope>
    <source>
        <strain evidence="1">USP_2M_L1-L4_2017</strain>
        <tissue evidence="1">Whole body</tissue>
    </source>
</reference>
<accession>A0AA40G692</accession>
<protein>
    <submittedName>
        <fullName evidence="1">Uncharacterized protein</fullName>
    </submittedName>
</protein>
<organism evidence="1 2">
    <name type="scientific">Melipona bicolor</name>
    <dbReference type="NCBI Taxonomy" id="60889"/>
    <lineage>
        <taxon>Eukaryota</taxon>
        <taxon>Metazoa</taxon>
        <taxon>Ecdysozoa</taxon>
        <taxon>Arthropoda</taxon>
        <taxon>Hexapoda</taxon>
        <taxon>Insecta</taxon>
        <taxon>Pterygota</taxon>
        <taxon>Neoptera</taxon>
        <taxon>Endopterygota</taxon>
        <taxon>Hymenoptera</taxon>
        <taxon>Apocrita</taxon>
        <taxon>Aculeata</taxon>
        <taxon>Apoidea</taxon>
        <taxon>Anthophila</taxon>
        <taxon>Apidae</taxon>
        <taxon>Melipona</taxon>
    </lineage>
</organism>
<proteinExistence type="predicted"/>